<dbReference type="SUPFAM" id="SSF58069">
    <property type="entry name" value="Virus ectodomain"/>
    <property type="match status" value="1"/>
</dbReference>
<evidence type="ECO:0000313" key="2">
    <source>
        <dbReference type="Proteomes" id="UP000054379"/>
    </source>
</evidence>
<dbReference type="Proteomes" id="UP000054379">
    <property type="component" value="Unassembled WGS sequence"/>
</dbReference>
<sequence length="50" mass="5504">AAIDFLLLAQGHGCDEFEGMCCMNLSDHSESIFSSIQQLKKGVRKLTESD</sequence>
<dbReference type="Gene3D" id="1.10.287.210">
    <property type="match status" value="1"/>
</dbReference>
<proteinExistence type="predicted"/>
<accession>A0A091PAK5</accession>
<dbReference type="EMBL" id="KK656011">
    <property type="protein sequence ID" value="KFQ04962.1"/>
    <property type="molecule type" value="Genomic_DNA"/>
</dbReference>
<dbReference type="AlphaFoldDB" id="A0A091PAK5"/>
<gene>
    <name evidence="1" type="ORF">N329_11824</name>
</gene>
<evidence type="ECO:0000313" key="1">
    <source>
        <dbReference type="EMBL" id="KFQ04962.1"/>
    </source>
</evidence>
<organism evidence="1 2">
    <name type="scientific">Haliaeetus albicilla</name>
    <name type="common">White-tailed sea-eagle</name>
    <name type="synonym">Falco albicilla</name>
    <dbReference type="NCBI Taxonomy" id="8969"/>
    <lineage>
        <taxon>Eukaryota</taxon>
        <taxon>Metazoa</taxon>
        <taxon>Chordata</taxon>
        <taxon>Craniata</taxon>
        <taxon>Vertebrata</taxon>
        <taxon>Euteleostomi</taxon>
        <taxon>Archelosauria</taxon>
        <taxon>Archosauria</taxon>
        <taxon>Dinosauria</taxon>
        <taxon>Saurischia</taxon>
        <taxon>Theropoda</taxon>
        <taxon>Coelurosauria</taxon>
        <taxon>Aves</taxon>
        <taxon>Neognathae</taxon>
        <taxon>Neoaves</taxon>
        <taxon>Telluraves</taxon>
        <taxon>Accipitrimorphae</taxon>
        <taxon>Accipitriformes</taxon>
        <taxon>Accipitridae</taxon>
        <taxon>Accipitrinae</taxon>
        <taxon>Haliaeetus</taxon>
    </lineage>
</organism>
<protein>
    <submittedName>
        <fullName evidence="1">Uncharacterized protein</fullName>
    </submittedName>
</protein>
<feature type="non-terminal residue" evidence="1">
    <location>
        <position position="1"/>
    </location>
</feature>
<name>A0A091PAK5_HALAL</name>
<reference evidence="1 2" key="1">
    <citation type="submission" date="2014-04" db="EMBL/GenBank/DDBJ databases">
        <title>Genome evolution of avian class.</title>
        <authorList>
            <person name="Zhang G."/>
            <person name="Li C."/>
        </authorList>
    </citation>
    <scope>NUCLEOTIDE SEQUENCE [LARGE SCALE GENOMIC DNA]</scope>
    <source>
        <strain evidence="1">BGI_N329</strain>
    </source>
</reference>
<feature type="non-terminal residue" evidence="1">
    <location>
        <position position="50"/>
    </location>
</feature>